<proteinExistence type="predicted"/>
<feature type="signal peptide" evidence="2">
    <location>
        <begin position="1"/>
        <end position="15"/>
    </location>
</feature>
<dbReference type="EMBL" id="JOJR01000001">
    <property type="protein sequence ID" value="RCN53605.1"/>
    <property type="molecule type" value="Genomic_DNA"/>
</dbReference>
<evidence type="ECO:0000256" key="1">
    <source>
        <dbReference type="SAM" id="MobiDB-lite"/>
    </source>
</evidence>
<reference evidence="3 4" key="1">
    <citation type="submission" date="2014-10" db="EMBL/GenBank/DDBJ databases">
        <title>Draft genome of the hookworm Ancylostoma caninum.</title>
        <authorList>
            <person name="Mitreva M."/>
        </authorList>
    </citation>
    <scope>NUCLEOTIDE SEQUENCE [LARGE SCALE GENOMIC DNA]</scope>
    <source>
        <strain evidence="3 4">Baltimore</strain>
    </source>
</reference>
<evidence type="ECO:0000313" key="4">
    <source>
        <dbReference type="Proteomes" id="UP000252519"/>
    </source>
</evidence>
<dbReference type="Proteomes" id="UP000252519">
    <property type="component" value="Unassembled WGS sequence"/>
</dbReference>
<evidence type="ECO:0000313" key="3">
    <source>
        <dbReference type="EMBL" id="RCN53605.1"/>
    </source>
</evidence>
<comment type="caution">
    <text evidence="3">The sequence shown here is derived from an EMBL/GenBank/DDBJ whole genome shotgun (WGS) entry which is preliminary data.</text>
</comment>
<organism evidence="3 4">
    <name type="scientific">Ancylostoma caninum</name>
    <name type="common">Dog hookworm</name>
    <dbReference type="NCBI Taxonomy" id="29170"/>
    <lineage>
        <taxon>Eukaryota</taxon>
        <taxon>Metazoa</taxon>
        <taxon>Ecdysozoa</taxon>
        <taxon>Nematoda</taxon>
        <taxon>Chromadorea</taxon>
        <taxon>Rhabditida</taxon>
        <taxon>Rhabditina</taxon>
        <taxon>Rhabditomorpha</taxon>
        <taxon>Strongyloidea</taxon>
        <taxon>Ancylostomatidae</taxon>
        <taxon>Ancylostomatinae</taxon>
        <taxon>Ancylostoma</taxon>
    </lineage>
</organism>
<gene>
    <name evidence="3" type="ORF">ANCCAN_00099</name>
</gene>
<accession>A0A368HEE8</accession>
<name>A0A368HEE8_ANCCA</name>
<keyword evidence="2" id="KW-0732">Signal</keyword>
<dbReference type="AlphaFoldDB" id="A0A368HEE8"/>
<protein>
    <submittedName>
        <fullName evidence="3">Uncharacterized protein</fullName>
    </submittedName>
</protein>
<feature type="compositionally biased region" description="Basic residues" evidence="1">
    <location>
        <begin position="66"/>
        <end position="81"/>
    </location>
</feature>
<sequence>MWIILIVLALAAVEAGRYGAPQMEPSYRPSYSPQFAPSYPYPLYMPWWIYGRHHRWWSDSESSEHHRPHHHDSHRHHHRYPAKPACPRCPRLGRVFAENSTTMASIQYVEQSNGCMQVILGCPVSNGSYLLVREKGNAEVKAVAAGVGIKLLLECTRERKWSPYTINGMNVEAVGCSEMTAEETDEILSLNFTQPVPIRQKRHTADYEADYRTPEEYSYYEADYRTPEEYSYYENEHPMEEAEYDLKAVHPEKQHV</sequence>
<feature type="chain" id="PRO_5016787114" evidence="2">
    <location>
        <begin position="16"/>
        <end position="256"/>
    </location>
</feature>
<dbReference type="OrthoDB" id="10403903at2759"/>
<evidence type="ECO:0000256" key="2">
    <source>
        <dbReference type="SAM" id="SignalP"/>
    </source>
</evidence>
<keyword evidence="4" id="KW-1185">Reference proteome</keyword>
<feature type="region of interest" description="Disordered" evidence="1">
    <location>
        <begin position="61"/>
        <end position="81"/>
    </location>
</feature>